<dbReference type="GO" id="GO:0043856">
    <property type="term" value="F:anti-sigma factor antagonist activity"/>
    <property type="evidence" value="ECO:0007669"/>
    <property type="project" value="InterPro"/>
</dbReference>
<dbReference type="OrthoDB" id="9796076at2"/>
<organism evidence="4 5">
    <name type="scientific">Rhodophyticola porphyridii</name>
    <dbReference type="NCBI Taxonomy" id="1852017"/>
    <lineage>
        <taxon>Bacteria</taxon>
        <taxon>Pseudomonadati</taxon>
        <taxon>Pseudomonadota</taxon>
        <taxon>Alphaproteobacteria</taxon>
        <taxon>Rhodobacterales</taxon>
        <taxon>Roseobacteraceae</taxon>
        <taxon>Rhodophyticola</taxon>
    </lineage>
</organism>
<dbReference type="Gene3D" id="3.30.750.24">
    <property type="entry name" value="STAS domain"/>
    <property type="match status" value="1"/>
</dbReference>
<dbReference type="NCBIfam" id="TIGR00377">
    <property type="entry name" value="ant_ant_sig"/>
    <property type="match status" value="1"/>
</dbReference>
<comment type="similarity">
    <text evidence="1 2">Belongs to the anti-sigma-factor antagonist family.</text>
</comment>
<protein>
    <recommendedName>
        <fullName evidence="2">Anti-sigma factor antagonist</fullName>
    </recommendedName>
</protein>
<evidence type="ECO:0000313" key="5">
    <source>
        <dbReference type="Proteomes" id="UP000281343"/>
    </source>
</evidence>
<dbReference type="PROSITE" id="PS50801">
    <property type="entry name" value="STAS"/>
    <property type="match status" value="1"/>
</dbReference>
<dbReference type="EMBL" id="RCNT01000003">
    <property type="protein sequence ID" value="RMA42625.1"/>
    <property type="molecule type" value="Genomic_DNA"/>
</dbReference>
<dbReference type="InterPro" id="IPR002645">
    <property type="entry name" value="STAS_dom"/>
</dbReference>
<dbReference type="SUPFAM" id="SSF52091">
    <property type="entry name" value="SpoIIaa-like"/>
    <property type="match status" value="1"/>
</dbReference>
<keyword evidence="5" id="KW-1185">Reference proteome</keyword>
<proteinExistence type="inferred from homology"/>
<evidence type="ECO:0000256" key="2">
    <source>
        <dbReference type="RuleBase" id="RU003749"/>
    </source>
</evidence>
<evidence type="ECO:0000313" key="4">
    <source>
        <dbReference type="EMBL" id="RMA42625.1"/>
    </source>
</evidence>
<comment type="caution">
    <text evidence="4">The sequence shown here is derived from an EMBL/GenBank/DDBJ whole genome shotgun (WGS) entry which is preliminary data.</text>
</comment>
<dbReference type="InterPro" id="IPR036513">
    <property type="entry name" value="STAS_dom_sf"/>
</dbReference>
<sequence>MNLVKDAAGAITIIHVDEDRLDAAVAIQFKDSFRALVENGAGPVVMSLEKVEFLDSSGLGAVVAARKLLGVDRRLDLASLQPAVEKVMILTRMNTVFTIHDDLQQALEAYGAARAS</sequence>
<dbReference type="Pfam" id="PF01740">
    <property type="entry name" value="STAS"/>
    <property type="match status" value="1"/>
</dbReference>
<dbReference type="InterPro" id="IPR003658">
    <property type="entry name" value="Anti-sigma_ant"/>
</dbReference>
<evidence type="ECO:0000259" key="3">
    <source>
        <dbReference type="PROSITE" id="PS50801"/>
    </source>
</evidence>
<evidence type="ECO:0000256" key="1">
    <source>
        <dbReference type="ARBA" id="ARBA00009013"/>
    </source>
</evidence>
<dbReference type="PANTHER" id="PTHR33495">
    <property type="entry name" value="ANTI-SIGMA FACTOR ANTAGONIST TM_1081-RELATED-RELATED"/>
    <property type="match status" value="1"/>
</dbReference>
<name>A0A3L9Y591_9RHOB</name>
<dbReference type="RefSeq" id="WP_121897410.1">
    <property type="nucleotide sequence ID" value="NZ_RCNT01000003.1"/>
</dbReference>
<feature type="domain" description="STAS" evidence="3">
    <location>
        <begin position="21"/>
        <end position="110"/>
    </location>
</feature>
<reference evidence="4 5" key="1">
    <citation type="submission" date="2018-10" db="EMBL/GenBank/DDBJ databases">
        <authorList>
            <person name="Jung H.S."/>
            <person name="Jeon C.O."/>
        </authorList>
    </citation>
    <scope>NUCLEOTIDE SEQUENCE [LARGE SCALE GENOMIC DNA]</scope>
    <source>
        <strain evidence="4 5">MA-7-27</strain>
    </source>
</reference>
<dbReference type="PANTHER" id="PTHR33495:SF2">
    <property type="entry name" value="ANTI-SIGMA FACTOR ANTAGONIST TM_1081-RELATED"/>
    <property type="match status" value="1"/>
</dbReference>
<dbReference type="AlphaFoldDB" id="A0A3L9Y591"/>
<gene>
    <name evidence="4" type="ORF">D9R08_07450</name>
</gene>
<dbReference type="CDD" id="cd07043">
    <property type="entry name" value="STAS_anti-anti-sigma_factors"/>
    <property type="match status" value="1"/>
</dbReference>
<dbReference type="Proteomes" id="UP000281343">
    <property type="component" value="Unassembled WGS sequence"/>
</dbReference>
<accession>A0A3L9Y591</accession>